<comment type="caution">
    <text evidence="1">The sequence shown here is derived from an EMBL/GenBank/DDBJ whole genome shotgun (WGS) entry which is preliminary data.</text>
</comment>
<dbReference type="AlphaFoldDB" id="A0A317CJV5"/>
<organism evidence="1 2">
    <name type="scientific">Leucothrix pacifica</name>
    <dbReference type="NCBI Taxonomy" id="1247513"/>
    <lineage>
        <taxon>Bacteria</taxon>
        <taxon>Pseudomonadati</taxon>
        <taxon>Pseudomonadota</taxon>
        <taxon>Gammaproteobacteria</taxon>
        <taxon>Thiotrichales</taxon>
        <taxon>Thiotrichaceae</taxon>
        <taxon>Leucothrix</taxon>
    </lineage>
</organism>
<name>A0A317CJV5_9GAMM</name>
<dbReference type="RefSeq" id="WP_109838003.1">
    <property type="nucleotide sequence ID" value="NZ_QGKM01000036.1"/>
</dbReference>
<keyword evidence="2" id="KW-1185">Reference proteome</keyword>
<dbReference type="EMBL" id="QGKM01000036">
    <property type="protein sequence ID" value="PWQ96612.1"/>
    <property type="molecule type" value="Genomic_DNA"/>
</dbReference>
<proteinExistence type="predicted"/>
<gene>
    <name evidence="1" type="ORF">DKW60_12575</name>
</gene>
<evidence type="ECO:0000313" key="2">
    <source>
        <dbReference type="Proteomes" id="UP000245539"/>
    </source>
</evidence>
<evidence type="ECO:0000313" key="1">
    <source>
        <dbReference type="EMBL" id="PWQ96612.1"/>
    </source>
</evidence>
<dbReference type="Proteomes" id="UP000245539">
    <property type="component" value="Unassembled WGS sequence"/>
</dbReference>
<protein>
    <submittedName>
        <fullName evidence="1">Uncharacterized protein</fullName>
    </submittedName>
</protein>
<accession>A0A317CJV5</accession>
<reference evidence="1 2" key="1">
    <citation type="submission" date="2018-05" db="EMBL/GenBank/DDBJ databases">
        <title>Leucothrix arctica sp. nov., isolated from Arctic seawater.</title>
        <authorList>
            <person name="Choi A."/>
            <person name="Baek K."/>
        </authorList>
    </citation>
    <scope>NUCLEOTIDE SEQUENCE [LARGE SCALE GENOMIC DNA]</scope>
    <source>
        <strain evidence="1 2">JCM 18388</strain>
    </source>
</reference>
<sequence length="201" mass="23310">MEEATAPTLNEFKAACRAEFGFLQEDYGFTEVEPPEEKYANPYEVYFEKSGWRIIVAGYSYGFSAGIDIRDKNGCTVPFFHLVPEGFWEEKRQGLGRGQIGDIRYQALCLKSFGKNFLHNDWSEFQLLQNLEKKWKENNIKAWEEHDRELEMKRAIARAGTAFKQKKYSEAADELLAFQEFLPLSQAKKLAICLKRINANK</sequence>